<comment type="similarity">
    <text evidence="2">Belongs to the YkuD family.</text>
</comment>
<sequence length="245" mass="26730">MQFWRVILMFGLMGALASCSQSRFRTYDGPEVTEIRIYKAERQMELMHHDRVLRSFRVGLGRDPIGHKTTRGDGRTPEGRYVIDRRNPESAFHLSIGMSYPNAADLAQAAERGVDAGGDIFIHGWGPRFQRARGDWTDGCIAVSDREMEDIYAMVRNGTPIEVFAARPVPEIDKDHPPMALPVPVPGAVMGPVTGPAPTAMPVYPLEAVPMPMTTPPAGAGVVPMPLPALVPARAVAPMARPAPR</sequence>
<dbReference type="CDD" id="cd16913">
    <property type="entry name" value="YkuD_like"/>
    <property type="match status" value="1"/>
</dbReference>
<dbReference type="InterPro" id="IPR005490">
    <property type="entry name" value="LD_TPept_cat_dom"/>
</dbReference>
<dbReference type="Pfam" id="PF03734">
    <property type="entry name" value="YkuD"/>
    <property type="match status" value="1"/>
</dbReference>
<feature type="active site" description="Proton donor/acceptor" evidence="7">
    <location>
        <position position="123"/>
    </location>
</feature>
<evidence type="ECO:0000256" key="5">
    <source>
        <dbReference type="ARBA" id="ARBA00022984"/>
    </source>
</evidence>
<comment type="pathway">
    <text evidence="1 7">Cell wall biogenesis; peptidoglycan biosynthesis.</text>
</comment>
<evidence type="ECO:0000256" key="1">
    <source>
        <dbReference type="ARBA" id="ARBA00004752"/>
    </source>
</evidence>
<dbReference type="SUPFAM" id="SSF141523">
    <property type="entry name" value="L,D-transpeptidase catalytic domain-like"/>
    <property type="match status" value="1"/>
</dbReference>
<keyword evidence="5 7" id="KW-0573">Peptidoglycan synthesis</keyword>
<evidence type="ECO:0000313" key="9">
    <source>
        <dbReference type="EMBL" id="SDW86927.1"/>
    </source>
</evidence>
<gene>
    <name evidence="9" type="ORF">SAMN04488238_10438</name>
</gene>
<dbReference type="GO" id="GO:0071555">
    <property type="term" value="P:cell wall organization"/>
    <property type="evidence" value="ECO:0007669"/>
    <property type="project" value="UniProtKB-UniRule"/>
</dbReference>
<dbReference type="Gene3D" id="2.40.440.10">
    <property type="entry name" value="L,D-transpeptidase catalytic domain-like"/>
    <property type="match status" value="1"/>
</dbReference>
<dbReference type="Proteomes" id="UP000198539">
    <property type="component" value="Unassembled WGS sequence"/>
</dbReference>
<dbReference type="GO" id="GO:0004180">
    <property type="term" value="F:carboxypeptidase activity"/>
    <property type="evidence" value="ECO:0007669"/>
    <property type="project" value="UniProtKB-ARBA"/>
</dbReference>
<proteinExistence type="inferred from homology"/>
<evidence type="ECO:0000259" key="8">
    <source>
        <dbReference type="PROSITE" id="PS52029"/>
    </source>
</evidence>
<dbReference type="PROSITE" id="PS51257">
    <property type="entry name" value="PROKAR_LIPOPROTEIN"/>
    <property type="match status" value="1"/>
</dbReference>
<dbReference type="OrthoDB" id="9809748at2"/>
<evidence type="ECO:0000313" key="10">
    <source>
        <dbReference type="Proteomes" id="UP000198539"/>
    </source>
</evidence>
<dbReference type="UniPathway" id="UPA00219"/>
<evidence type="ECO:0000256" key="6">
    <source>
        <dbReference type="ARBA" id="ARBA00023316"/>
    </source>
</evidence>
<dbReference type="STRING" id="564137.SAMN04488238_10438"/>
<organism evidence="9 10">
    <name type="scientific">Roseicitreum antarcticum</name>
    <dbReference type="NCBI Taxonomy" id="564137"/>
    <lineage>
        <taxon>Bacteria</taxon>
        <taxon>Pseudomonadati</taxon>
        <taxon>Pseudomonadota</taxon>
        <taxon>Alphaproteobacteria</taxon>
        <taxon>Rhodobacterales</taxon>
        <taxon>Paracoccaceae</taxon>
        <taxon>Roseicitreum</taxon>
    </lineage>
</organism>
<evidence type="ECO:0000256" key="4">
    <source>
        <dbReference type="ARBA" id="ARBA00022960"/>
    </source>
</evidence>
<dbReference type="AlphaFoldDB" id="A0A1H2X2B1"/>
<dbReference type="PANTHER" id="PTHR36699">
    <property type="entry name" value="LD-TRANSPEPTIDASE"/>
    <property type="match status" value="1"/>
</dbReference>
<dbReference type="InterPro" id="IPR038063">
    <property type="entry name" value="Transpep_catalytic_dom"/>
</dbReference>
<dbReference type="GO" id="GO:0008360">
    <property type="term" value="P:regulation of cell shape"/>
    <property type="evidence" value="ECO:0007669"/>
    <property type="project" value="UniProtKB-UniRule"/>
</dbReference>
<dbReference type="PROSITE" id="PS52029">
    <property type="entry name" value="LD_TPASE"/>
    <property type="match status" value="1"/>
</dbReference>
<name>A0A1H2X2B1_9RHOB</name>
<keyword evidence="6 7" id="KW-0961">Cell wall biogenesis/degradation</keyword>
<dbReference type="EMBL" id="FNOM01000004">
    <property type="protein sequence ID" value="SDW86927.1"/>
    <property type="molecule type" value="Genomic_DNA"/>
</dbReference>
<protein>
    <submittedName>
        <fullName evidence="9">L,D-transpeptidase catalytic domain</fullName>
    </submittedName>
</protein>
<dbReference type="PANTHER" id="PTHR36699:SF1">
    <property type="entry name" value="L,D-TRANSPEPTIDASE YAFK-RELATED"/>
    <property type="match status" value="1"/>
</dbReference>
<feature type="active site" description="Nucleophile" evidence="7">
    <location>
        <position position="140"/>
    </location>
</feature>
<evidence type="ECO:0000256" key="7">
    <source>
        <dbReference type="PROSITE-ProRule" id="PRU01373"/>
    </source>
</evidence>
<keyword evidence="3" id="KW-0808">Transferase</keyword>
<reference evidence="9 10" key="1">
    <citation type="submission" date="2016-10" db="EMBL/GenBank/DDBJ databases">
        <authorList>
            <person name="de Groot N.N."/>
        </authorList>
    </citation>
    <scope>NUCLEOTIDE SEQUENCE [LARGE SCALE GENOMIC DNA]</scope>
    <source>
        <strain evidence="9 10">CGMCC 1.8894</strain>
    </source>
</reference>
<dbReference type="GO" id="GO:0016740">
    <property type="term" value="F:transferase activity"/>
    <property type="evidence" value="ECO:0007669"/>
    <property type="project" value="UniProtKB-KW"/>
</dbReference>
<evidence type="ECO:0000256" key="3">
    <source>
        <dbReference type="ARBA" id="ARBA00022679"/>
    </source>
</evidence>
<feature type="domain" description="L,D-TPase catalytic" evidence="8">
    <location>
        <begin position="33"/>
        <end position="164"/>
    </location>
</feature>
<keyword evidence="4 7" id="KW-0133">Cell shape</keyword>
<accession>A0A1H2X2B1</accession>
<keyword evidence="10" id="KW-1185">Reference proteome</keyword>
<dbReference type="GO" id="GO:0009252">
    <property type="term" value="P:peptidoglycan biosynthetic process"/>
    <property type="evidence" value="ECO:0007669"/>
    <property type="project" value="UniProtKB-UniPathway"/>
</dbReference>
<evidence type="ECO:0000256" key="2">
    <source>
        <dbReference type="ARBA" id="ARBA00005992"/>
    </source>
</evidence>